<gene>
    <name evidence="1" type="ORF">GACE_2101</name>
</gene>
<name>A0A0A7GGC0_GEOAI</name>
<dbReference type="RefSeq" id="WP_048093229.1">
    <property type="nucleotide sequence ID" value="NZ_CP009552.1"/>
</dbReference>
<proteinExistence type="predicted"/>
<dbReference type="EMBL" id="CP009552">
    <property type="protein sequence ID" value="AIY91125.1"/>
    <property type="molecule type" value="Genomic_DNA"/>
</dbReference>
<organism evidence="1 2">
    <name type="scientific">Geoglobus acetivorans</name>
    <dbReference type="NCBI Taxonomy" id="565033"/>
    <lineage>
        <taxon>Archaea</taxon>
        <taxon>Methanobacteriati</taxon>
        <taxon>Methanobacteriota</taxon>
        <taxon>Archaeoglobi</taxon>
        <taxon>Archaeoglobales</taxon>
        <taxon>Archaeoglobaceae</taxon>
        <taxon>Geoglobus</taxon>
    </lineage>
</organism>
<evidence type="ECO:0000313" key="1">
    <source>
        <dbReference type="EMBL" id="AIY91125.1"/>
    </source>
</evidence>
<protein>
    <submittedName>
        <fullName evidence="1">Uncharacterized protein</fullName>
    </submittedName>
</protein>
<dbReference type="HOGENOM" id="CLU_1912260_0_0_2"/>
<dbReference type="KEGG" id="gac:GACE_2101"/>
<dbReference type="GeneID" id="24798663"/>
<evidence type="ECO:0000313" key="2">
    <source>
        <dbReference type="Proteomes" id="UP000030624"/>
    </source>
</evidence>
<dbReference type="STRING" id="565033.GACE_2101"/>
<dbReference type="Proteomes" id="UP000030624">
    <property type="component" value="Chromosome"/>
</dbReference>
<accession>A0A0A7GGC0</accession>
<dbReference type="AlphaFoldDB" id="A0A0A7GGC0"/>
<sequence length="132" mass="15441">MADKQILKEKLSLEVPEMRKTRMMEQLFSDELNENFTDLDFDEIRAIAFYNSVHENIIELPAVKALLDKHMSLKRSLDRKGRQEAVAILKRPVQYVPQYPYPGAEQQTSGGRLSKLKSIFGRKKRMEEVDER</sequence>
<reference evidence="1 2" key="1">
    <citation type="journal article" date="2015" name="Appl. Environ. Microbiol.">
        <title>The Geoglobus acetivorans genome: Fe(III) reduction, acetate utilization, autotrophic growth, and degradation of aromatic compounds in a hyperthermophilic archaeon.</title>
        <authorList>
            <person name="Mardanov A.V."/>
            <person name="Slododkina G.B."/>
            <person name="Slobodkin A.I."/>
            <person name="Beletsky A.V."/>
            <person name="Gavrilov S.N."/>
            <person name="Kublanov I.V."/>
            <person name="Bonch-Osmolovskaya E.A."/>
            <person name="Skryabin K.G."/>
            <person name="Ravin N.V."/>
        </authorList>
    </citation>
    <scope>NUCLEOTIDE SEQUENCE [LARGE SCALE GENOMIC DNA]</scope>
    <source>
        <strain evidence="1 2">SBH6</strain>
    </source>
</reference>